<accession>A6IZ60</accession>
<name>A6IZ60_RAT</name>
<evidence type="ECO:0000313" key="2">
    <source>
        <dbReference type="EMBL" id="EDL92538.1"/>
    </source>
</evidence>
<organism evidence="2 3">
    <name type="scientific">Rattus norvegicus</name>
    <name type="common">Rat</name>
    <dbReference type="NCBI Taxonomy" id="10116"/>
    <lineage>
        <taxon>Eukaryota</taxon>
        <taxon>Metazoa</taxon>
        <taxon>Chordata</taxon>
        <taxon>Craniata</taxon>
        <taxon>Vertebrata</taxon>
        <taxon>Euteleostomi</taxon>
        <taxon>Mammalia</taxon>
        <taxon>Eutheria</taxon>
        <taxon>Euarchontoglires</taxon>
        <taxon>Glires</taxon>
        <taxon>Rodentia</taxon>
        <taxon>Myomorpha</taxon>
        <taxon>Muroidea</taxon>
        <taxon>Muridae</taxon>
        <taxon>Murinae</taxon>
        <taxon>Rattus</taxon>
    </lineage>
</organism>
<evidence type="ECO:0000256" key="1">
    <source>
        <dbReference type="SAM" id="MobiDB-lite"/>
    </source>
</evidence>
<feature type="non-terminal residue" evidence="2">
    <location>
        <position position="613"/>
    </location>
</feature>
<dbReference type="Proteomes" id="UP000234681">
    <property type="component" value="Chromosome 19"/>
</dbReference>
<protein>
    <submittedName>
        <fullName evidence="2">RCG51059</fullName>
    </submittedName>
</protein>
<dbReference type="InterPro" id="IPR033305">
    <property type="entry name" value="Hydin-like"/>
</dbReference>
<dbReference type="Gene3D" id="2.60.40.10">
    <property type="entry name" value="Immunoglobulins"/>
    <property type="match status" value="2"/>
</dbReference>
<gene>
    <name evidence="2" type="ORF">rCG_51059</name>
</gene>
<feature type="compositionally biased region" description="Basic and acidic residues" evidence="1">
    <location>
        <begin position="114"/>
        <end position="153"/>
    </location>
</feature>
<feature type="compositionally biased region" description="Basic and acidic residues" evidence="1">
    <location>
        <begin position="89"/>
        <end position="101"/>
    </location>
</feature>
<feature type="region of interest" description="Disordered" evidence="1">
    <location>
        <begin position="192"/>
        <end position="259"/>
    </location>
</feature>
<reference evidence="3" key="1">
    <citation type="submission" date="2005-09" db="EMBL/GenBank/DDBJ databases">
        <authorList>
            <person name="Mural R.J."/>
            <person name="Li P.W."/>
            <person name="Adams M.D."/>
            <person name="Amanatides P.G."/>
            <person name="Baden-Tillson H."/>
            <person name="Barnstead M."/>
            <person name="Chin S.H."/>
            <person name="Dew I."/>
            <person name="Evans C.A."/>
            <person name="Ferriera S."/>
            <person name="Flanigan M."/>
            <person name="Fosler C."/>
            <person name="Glodek A."/>
            <person name="Gu Z."/>
            <person name="Holt R.A."/>
            <person name="Jennings D."/>
            <person name="Kraft C.L."/>
            <person name="Lu F."/>
            <person name="Nguyen T."/>
            <person name="Nusskern D.R."/>
            <person name="Pfannkoch C.M."/>
            <person name="Sitter C."/>
            <person name="Sutton G.G."/>
            <person name="Venter J.C."/>
            <person name="Wang Z."/>
            <person name="Woodage T."/>
            <person name="Zheng X.H."/>
            <person name="Zhong F."/>
        </authorList>
    </citation>
    <scope>NUCLEOTIDE SEQUENCE [LARGE SCALE GENOMIC DNA]</scope>
    <source>
        <strain>BN</strain>
        <strain evidence="3">Sprague-Dawley</strain>
    </source>
</reference>
<feature type="region of interest" description="Disordered" evidence="1">
    <location>
        <begin position="85"/>
        <end position="171"/>
    </location>
</feature>
<dbReference type="InterPro" id="IPR013783">
    <property type="entry name" value="Ig-like_fold"/>
</dbReference>
<feature type="compositionally biased region" description="Basic and acidic residues" evidence="1">
    <location>
        <begin position="214"/>
        <end position="227"/>
    </location>
</feature>
<proteinExistence type="predicted"/>
<evidence type="ECO:0000313" key="3">
    <source>
        <dbReference type="Proteomes" id="UP000234681"/>
    </source>
</evidence>
<dbReference type="AlphaFoldDB" id="A6IZ60"/>
<dbReference type="PANTHER" id="PTHR23053:SF0">
    <property type="entry name" value="HYDROCEPHALUS-INDUCING PROTEIN HOMOLOG"/>
    <property type="match status" value="1"/>
</dbReference>
<dbReference type="EMBL" id="CH473972">
    <property type="protein sequence ID" value="EDL92538.1"/>
    <property type="molecule type" value="Genomic_DNA"/>
</dbReference>
<dbReference type="PANTHER" id="PTHR23053">
    <property type="entry name" value="DLEC1 DELETED IN LUNG AND ESOPHAGEAL CANCER 1"/>
    <property type="match status" value="1"/>
</dbReference>
<sequence length="613" mass="70649">MKMESIERKVSVREHGLLEETTRKKKATTEYAFGFPITQEQEESEGDFLKDSDKNLAQKFKVYDTCLKDVQNILMYWDRKQGMMVPHTGPDEIPHEVDDQRQAPSGGGGRKGRKDRERERLEKERAEKERLEREKAERERLEKLRAMEERSDGEGEGEEEHEGKKDLGVPFINIQTPDFEGISWKQALESDKLPKGDQAQEEQPSPPAKGSKQKSKDKTEQARETQKDKRRTYSGRKGLSGGASGNLAPMSDIDQNNFDGEHSQEKFIRLNHFRWIVPPNGEVTLRMHFSSFDVGNYDQTFNFELLGTRRQYQLYCRGVCTYPYICKDPKIVYPQRKKDMKLKEVVVKKYVVSMDKFYFGPLLCGKSRDKYKSSLYPDNMETLTILNDSPMVVEAYFCFQHDVKASTYFLEPVNMTLKPNEKQILNVWAYPTAVGVFEDSIVCCIKENPEPAIFKICCQGIRPEIEVEPRQLHFDRLLLHRKESKSLVLRNVTSLPVAWRISSLEHLGEDFTVSMMQGTMLPKGEFGLQVHFQPSKPVNIKKAIRIEVLDAENLVGVVQIENILIFAESYDIALDITFPKGTEGGLDFGTLRVLEEVKQPLQLKNRGKYEIIF</sequence>